<dbReference type="GO" id="GO:0008237">
    <property type="term" value="F:metallopeptidase activity"/>
    <property type="evidence" value="ECO:0007669"/>
    <property type="project" value="UniProtKB-KW"/>
</dbReference>
<accession>A0A540WT14</accession>
<evidence type="ECO:0000256" key="1">
    <source>
        <dbReference type="ARBA" id="ARBA00001947"/>
    </source>
</evidence>
<evidence type="ECO:0000256" key="3">
    <source>
        <dbReference type="ARBA" id="ARBA00007931"/>
    </source>
</evidence>
<keyword evidence="7" id="KW-0378">Hydrolase</keyword>
<keyword evidence="4" id="KW-0645">Protease</keyword>
<feature type="domain" description="Peptidase M50" evidence="13">
    <location>
        <begin position="144"/>
        <end position="183"/>
    </location>
</feature>
<dbReference type="Gene3D" id="1.25.40.10">
    <property type="entry name" value="Tetratricopeptide repeat domain"/>
    <property type="match status" value="1"/>
</dbReference>
<dbReference type="GO" id="GO:0006508">
    <property type="term" value="P:proteolysis"/>
    <property type="evidence" value="ECO:0007669"/>
    <property type="project" value="UniProtKB-KW"/>
</dbReference>
<feature type="transmembrane region" description="Helical" evidence="12">
    <location>
        <begin position="112"/>
        <end position="136"/>
    </location>
</feature>
<name>A0A540WT14_9BACT</name>
<evidence type="ECO:0000256" key="4">
    <source>
        <dbReference type="ARBA" id="ARBA00022670"/>
    </source>
</evidence>
<evidence type="ECO:0000313" key="15">
    <source>
        <dbReference type="Proteomes" id="UP000315369"/>
    </source>
</evidence>
<keyword evidence="5 12" id="KW-0812">Transmembrane</keyword>
<dbReference type="InterPro" id="IPR008915">
    <property type="entry name" value="Peptidase_M50"/>
</dbReference>
<dbReference type="SUPFAM" id="SSF48452">
    <property type="entry name" value="TPR-like"/>
    <property type="match status" value="1"/>
</dbReference>
<feature type="transmembrane region" description="Helical" evidence="12">
    <location>
        <begin position="47"/>
        <end position="70"/>
    </location>
</feature>
<evidence type="ECO:0000313" key="14">
    <source>
        <dbReference type="EMBL" id="TQF12171.1"/>
    </source>
</evidence>
<evidence type="ECO:0000256" key="6">
    <source>
        <dbReference type="ARBA" id="ARBA00022723"/>
    </source>
</evidence>
<feature type="domain" description="Peptidase M50" evidence="13">
    <location>
        <begin position="61"/>
        <end position="138"/>
    </location>
</feature>
<dbReference type="AlphaFoldDB" id="A0A540WT14"/>
<keyword evidence="9 12" id="KW-1133">Transmembrane helix</keyword>
<evidence type="ECO:0000256" key="7">
    <source>
        <dbReference type="ARBA" id="ARBA00022801"/>
    </source>
</evidence>
<comment type="cofactor">
    <cofactor evidence="1">
        <name>Zn(2+)</name>
        <dbReference type="ChEBI" id="CHEBI:29105"/>
    </cofactor>
</comment>
<evidence type="ECO:0000256" key="2">
    <source>
        <dbReference type="ARBA" id="ARBA00004141"/>
    </source>
</evidence>
<dbReference type="PANTHER" id="PTHR39188">
    <property type="entry name" value="MEMBRANE-ASSOCIATED ZINC METALLOPROTEASE M50B"/>
    <property type="match status" value="1"/>
</dbReference>
<dbReference type="EMBL" id="VIFM01000151">
    <property type="protein sequence ID" value="TQF12171.1"/>
    <property type="molecule type" value="Genomic_DNA"/>
</dbReference>
<evidence type="ECO:0000256" key="5">
    <source>
        <dbReference type="ARBA" id="ARBA00022692"/>
    </source>
</evidence>
<evidence type="ECO:0000256" key="11">
    <source>
        <dbReference type="ARBA" id="ARBA00023136"/>
    </source>
</evidence>
<reference evidence="14 15" key="1">
    <citation type="submission" date="2019-06" db="EMBL/GenBank/DDBJ databases">
        <authorList>
            <person name="Livingstone P."/>
            <person name="Whitworth D."/>
        </authorList>
    </citation>
    <scope>NUCLEOTIDE SEQUENCE [LARGE SCALE GENOMIC DNA]</scope>
    <source>
        <strain evidence="14 15">AM401</strain>
    </source>
</reference>
<dbReference type="InterPro" id="IPR011990">
    <property type="entry name" value="TPR-like_helical_dom_sf"/>
</dbReference>
<dbReference type="CDD" id="cd06161">
    <property type="entry name" value="S2P-M50_SpoIVFB"/>
    <property type="match status" value="1"/>
</dbReference>
<proteinExistence type="inferred from homology"/>
<evidence type="ECO:0000256" key="9">
    <source>
        <dbReference type="ARBA" id="ARBA00022989"/>
    </source>
</evidence>
<gene>
    <name evidence="14" type="ORF">FJV41_30410</name>
</gene>
<keyword evidence="10" id="KW-0482">Metalloprotease</keyword>
<feature type="transmembrane region" description="Helical" evidence="12">
    <location>
        <begin position="194"/>
        <end position="218"/>
    </location>
</feature>
<comment type="caution">
    <text evidence="14">The sequence shown here is derived from an EMBL/GenBank/DDBJ whole genome shotgun (WGS) entry which is preliminary data.</text>
</comment>
<organism evidence="14 15">
    <name type="scientific">Myxococcus llanfairpwllgwyngyllgogerychwyrndrobwllllantysiliogogogochensis</name>
    <dbReference type="NCBI Taxonomy" id="2590453"/>
    <lineage>
        <taxon>Bacteria</taxon>
        <taxon>Pseudomonadati</taxon>
        <taxon>Myxococcota</taxon>
        <taxon>Myxococcia</taxon>
        <taxon>Myxococcales</taxon>
        <taxon>Cystobacterineae</taxon>
        <taxon>Myxococcaceae</taxon>
        <taxon>Myxococcus</taxon>
    </lineage>
</organism>
<keyword evidence="15" id="KW-1185">Reference proteome</keyword>
<evidence type="ECO:0000256" key="12">
    <source>
        <dbReference type="SAM" id="Phobius"/>
    </source>
</evidence>
<dbReference type="RefSeq" id="WP_141646085.1">
    <property type="nucleotide sequence ID" value="NZ_VIFM01000151.1"/>
</dbReference>
<dbReference type="Pfam" id="PF02163">
    <property type="entry name" value="Peptidase_M50"/>
    <property type="match status" value="2"/>
</dbReference>
<protein>
    <submittedName>
        <fullName evidence="14">Peptidase M50</fullName>
    </submittedName>
</protein>
<comment type="subcellular location">
    <subcellularLocation>
        <location evidence="2">Membrane</location>
        <topology evidence="2">Multi-pass membrane protein</topology>
    </subcellularLocation>
</comment>
<dbReference type="GO" id="GO:0016020">
    <property type="term" value="C:membrane"/>
    <property type="evidence" value="ECO:0007669"/>
    <property type="project" value="UniProtKB-SubCell"/>
</dbReference>
<dbReference type="NCBIfam" id="NF047558">
    <property type="entry name" value="TPR_END_plus"/>
    <property type="match status" value="1"/>
</dbReference>
<sequence>MFRFRLGSIPVDVHPSHLLVSAVLAYSSVRASQDGWPFRQVSEAPALGQASAMVVFVLSWMLIVFVSVLVHELGHALASRLFGYHPSIALVWLGGHTLPTDMPGPLPWKRDLVITVAGPLFGLLLGVVSLVGYLVFNGHSPALDFFLRTFAGANFIWAIFNLLPVLPLDGGRLVSTLATRVLGPRRGLLASQGLALLVCVAVVVYSLNIGWLFPAIFFAMYGVQAFRTVAEALSSGGNAPRVGGPGSLDSPVAGKLREAKIALDAGRLDDARRLGAAVLEGGDGLTPELASHAHHLLGWVALKEGQGRQALDHFSQVQGLQVEPHAVAASFSLVGDDARALDWWKQAWQTSSDRTVMHEYAGTLIRLGRTPEALKLPGVEAAAAFSCAERVLFIRGVYSEAAAMGEAALEHAPSASIAYDAACAYAKARNVPDAVRLLRRASELGFKDGAYAASDADLAPLHGHPAFEEWLTELRQSAAS</sequence>
<evidence type="ECO:0000256" key="10">
    <source>
        <dbReference type="ARBA" id="ARBA00023049"/>
    </source>
</evidence>
<dbReference type="GO" id="GO:0046872">
    <property type="term" value="F:metal ion binding"/>
    <property type="evidence" value="ECO:0007669"/>
    <property type="project" value="UniProtKB-KW"/>
</dbReference>
<evidence type="ECO:0000259" key="13">
    <source>
        <dbReference type="Pfam" id="PF02163"/>
    </source>
</evidence>
<feature type="transmembrane region" description="Helical" evidence="12">
    <location>
        <begin position="82"/>
        <end position="100"/>
    </location>
</feature>
<feature type="transmembrane region" description="Helical" evidence="12">
    <location>
        <begin position="145"/>
        <end position="166"/>
    </location>
</feature>
<keyword evidence="8" id="KW-0862">Zinc</keyword>
<dbReference type="Proteomes" id="UP000315369">
    <property type="component" value="Unassembled WGS sequence"/>
</dbReference>
<keyword evidence="11 12" id="KW-0472">Membrane</keyword>
<evidence type="ECO:0000256" key="8">
    <source>
        <dbReference type="ARBA" id="ARBA00022833"/>
    </source>
</evidence>
<keyword evidence="6" id="KW-0479">Metal-binding</keyword>
<dbReference type="OrthoDB" id="166377at2"/>
<dbReference type="PANTHER" id="PTHR39188:SF3">
    <property type="entry name" value="STAGE IV SPORULATION PROTEIN FB"/>
    <property type="match status" value="1"/>
</dbReference>
<comment type="similarity">
    <text evidence="3">Belongs to the peptidase M50B family.</text>
</comment>